<evidence type="ECO:0000256" key="2">
    <source>
        <dbReference type="ARBA" id="ARBA00006177"/>
    </source>
</evidence>
<name>A0A8S4G5K1_PLUXY</name>
<proteinExistence type="inferred from homology"/>
<evidence type="ECO:0000256" key="8">
    <source>
        <dbReference type="ARBA" id="ARBA00023125"/>
    </source>
</evidence>
<keyword evidence="9" id="KW-0804">Transcription</keyword>
<organism evidence="14 15">
    <name type="scientific">Plutella xylostella</name>
    <name type="common">Diamondback moth</name>
    <name type="synonym">Plutella maculipennis</name>
    <dbReference type="NCBI Taxonomy" id="51655"/>
    <lineage>
        <taxon>Eukaryota</taxon>
        <taxon>Metazoa</taxon>
        <taxon>Ecdysozoa</taxon>
        <taxon>Arthropoda</taxon>
        <taxon>Hexapoda</taxon>
        <taxon>Insecta</taxon>
        <taxon>Pterygota</taxon>
        <taxon>Neoptera</taxon>
        <taxon>Endopterygota</taxon>
        <taxon>Lepidoptera</taxon>
        <taxon>Glossata</taxon>
        <taxon>Ditrysia</taxon>
        <taxon>Yponomeutoidea</taxon>
        <taxon>Plutellidae</taxon>
        <taxon>Plutella</taxon>
    </lineage>
</organism>
<evidence type="ECO:0000256" key="3">
    <source>
        <dbReference type="ARBA" id="ARBA00022723"/>
    </source>
</evidence>
<evidence type="ECO:0000256" key="5">
    <source>
        <dbReference type="ARBA" id="ARBA00022833"/>
    </source>
</evidence>
<feature type="domain" description="THAP-type" evidence="13">
    <location>
        <begin position="1"/>
        <end position="87"/>
    </location>
</feature>
<keyword evidence="7" id="KW-0175">Coiled coil</keyword>
<evidence type="ECO:0000256" key="7">
    <source>
        <dbReference type="ARBA" id="ARBA00023054"/>
    </source>
</evidence>
<dbReference type="InterPro" id="IPR006612">
    <property type="entry name" value="THAP_Znf"/>
</dbReference>
<evidence type="ECO:0000313" key="14">
    <source>
        <dbReference type="EMBL" id="CAG9136393.1"/>
    </source>
</evidence>
<evidence type="ECO:0000256" key="11">
    <source>
        <dbReference type="ARBA" id="ARBA00023306"/>
    </source>
</evidence>
<dbReference type="AlphaFoldDB" id="A0A8S4G5K1"/>
<keyword evidence="3" id="KW-0479">Metal-binding</keyword>
<evidence type="ECO:0000259" key="13">
    <source>
        <dbReference type="PROSITE" id="PS50950"/>
    </source>
</evidence>
<evidence type="ECO:0000313" key="15">
    <source>
        <dbReference type="Proteomes" id="UP000653454"/>
    </source>
</evidence>
<evidence type="ECO:0000256" key="6">
    <source>
        <dbReference type="ARBA" id="ARBA00023015"/>
    </source>
</evidence>
<keyword evidence="5" id="KW-0862">Zinc</keyword>
<dbReference type="Pfam" id="PF21788">
    <property type="entry name" value="TNP-like_GBD"/>
    <property type="match status" value="1"/>
</dbReference>
<dbReference type="InterPro" id="IPR021896">
    <property type="entry name" value="THAP9-like_HTH"/>
</dbReference>
<evidence type="ECO:0000256" key="10">
    <source>
        <dbReference type="ARBA" id="ARBA00023242"/>
    </source>
</evidence>
<dbReference type="InterPro" id="IPR038441">
    <property type="entry name" value="THAP_Znf_sf"/>
</dbReference>
<dbReference type="EMBL" id="CAJHNJ030000139">
    <property type="protein sequence ID" value="CAG9136393.1"/>
    <property type="molecule type" value="Genomic_DNA"/>
</dbReference>
<protein>
    <submittedName>
        <fullName evidence="14">(diamondback moth) hypothetical protein</fullName>
    </submittedName>
</protein>
<reference evidence="14" key="1">
    <citation type="submission" date="2020-11" db="EMBL/GenBank/DDBJ databases">
        <authorList>
            <person name="Whiteford S."/>
        </authorList>
    </citation>
    <scope>NUCLEOTIDE SEQUENCE</scope>
</reference>
<dbReference type="SUPFAM" id="SSF57716">
    <property type="entry name" value="Glucocorticoid receptor-like (DNA-binding domain)"/>
    <property type="match status" value="1"/>
</dbReference>
<dbReference type="PANTHER" id="PTHR46600:SF1">
    <property type="entry name" value="THAP DOMAIN-CONTAINING PROTEIN 1"/>
    <property type="match status" value="1"/>
</dbReference>
<evidence type="ECO:0000256" key="1">
    <source>
        <dbReference type="ARBA" id="ARBA00004642"/>
    </source>
</evidence>
<dbReference type="GO" id="GO:0043565">
    <property type="term" value="F:sequence-specific DNA binding"/>
    <property type="evidence" value="ECO:0007669"/>
    <property type="project" value="InterPro"/>
</dbReference>
<dbReference type="SMART" id="SM00980">
    <property type="entry name" value="THAP"/>
    <property type="match status" value="1"/>
</dbReference>
<dbReference type="InterPro" id="IPR026516">
    <property type="entry name" value="THAP1/10"/>
</dbReference>
<comment type="similarity">
    <text evidence="2">Belongs to the THAP1 family.</text>
</comment>
<evidence type="ECO:0000256" key="4">
    <source>
        <dbReference type="ARBA" id="ARBA00022771"/>
    </source>
</evidence>
<evidence type="ECO:0000256" key="12">
    <source>
        <dbReference type="PROSITE-ProRule" id="PRU00309"/>
    </source>
</evidence>
<sequence>MASKHKCFIPGCDQNEKRETTSTLHRFPNPDKDAGRFRKWTNAIGGNLVMLDDNYIFKNARVCHQHFESKYHTWSSRLTIDAVPTLLLKVSTRKRPLSDINNFATDNTAPSTSEALLISTEPAVTASTSTAVPKKRYSARNEKVPIATRNYLEKKIQTLRCKKDSYVTRLKKAMKLSENETFKNFLNKFTSLAAIFTIMQFREISKPKMGRRFSRNEKIMALSLYKQGPKAYRWLRKIFILPSPVTLSRLISVVGLRPGINKKIFLLLKKRVERMSENDKLCMVLFDEISITPHFELNRKRDEITGFVNNGTERKRKIADHALVFMLRGVFKNYKQPLAYSFCAGATQKYDLKNQLKNIITELQECGLKVLATVCDQGATNSSMINALIEDTRIMYLRQGEVLKNDIFEINGQQIIPLFDTPHLIKGIRNNLMTKNLKCQIDEKIKIAKWEHIIKLHQENPAYKGIKLIKNLTEAHVDPKKLRKMKVKMATQVFSKTVGTNMGYLADKGILPIECKDTADILLFFDELFDSLNGSYDNSKKRCGKILLKAVTPKSEHSKEDFIIFQDNAKNVYDLKEFQLPSPVTSLTLSEPSQGEEIHVPVPTTSINSVGYSTPTRVKEEATLPTMSAAIPYKLIPIDLPHSPLKRSRTLFDGYSPRMDFMLRDAQMKILTEEVTLSPHSKYLFPDPDSDVDICAIDVVQVAPNLTEEQKNTI</sequence>
<dbReference type="Proteomes" id="UP000653454">
    <property type="component" value="Unassembled WGS sequence"/>
</dbReference>
<dbReference type="Pfam" id="PF12017">
    <property type="entry name" value="Tnp_P_element"/>
    <property type="match status" value="1"/>
</dbReference>
<dbReference type="PANTHER" id="PTHR46600">
    <property type="entry name" value="THAP DOMAIN-CONTAINING"/>
    <property type="match status" value="1"/>
</dbReference>
<keyword evidence="15" id="KW-1185">Reference proteome</keyword>
<keyword evidence="11" id="KW-0131">Cell cycle</keyword>
<dbReference type="GO" id="GO:0008270">
    <property type="term" value="F:zinc ion binding"/>
    <property type="evidence" value="ECO:0007669"/>
    <property type="project" value="UniProtKB-KW"/>
</dbReference>
<keyword evidence="4 12" id="KW-0863">Zinc-finger</keyword>
<evidence type="ECO:0000256" key="9">
    <source>
        <dbReference type="ARBA" id="ARBA00023163"/>
    </source>
</evidence>
<dbReference type="Gene3D" id="6.20.210.20">
    <property type="entry name" value="THAP domain"/>
    <property type="match status" value="1"/>
</dbReference>
<dbReference type="Pfam" id="PF21787">
    <property type="entry name" value="TNP-like_RNaseH_N"/>
    <property type="match status" value="1"/>
</dbReference>
<dbReference type="Pfam" id="PF05485">
    <property type="entry name" value="THAP"/>
    <property type="match status" value="1"/>
</dbReference>
<accession>A0A8S4G5K1</accession>
<keyword evidence="8 12" id="KW-0238">DNA-binding</keyword>
<comment type="caution">
    <text evidence="14">The sequence shown here is derived from an EMBL/GenBank/DDBJ whole genome shotgun (WGS) entry which is preliminary data.</text>
</comment>
<dbReference type="GO" id="GO:0005654">
    <property type="term" value="C:nucleoplasm"/>
    <property type="evidence" value="ECO:0007669"/>
    <property type="project" value="UniProtKB-SubCell"/>
</dbReference>
<comment type="subcellular location">
    <subcellularLocation>
        <location evidence="1">Nucleus</location>
        <location evidence="1">Nucleoplasm</location>
    </subcellularLocation>
</comment>
<keyword evidence="10" id="KW-0539">Nucleus</keyword>
<dbReference type="PROSITE" id="PS50950">
    <property type="entry name" value="ZF_THAP"/>
    <property type="match status" value="1"/>
</dbReference>
<dbReference type="InterPro" id="IPR048366">
    <property type="entry name" value="TNP-like_GBD"/>
</dbReference>
<keyword evidence="6" id="KW-0805">Transcription regulation</keyword>
<dbReference type="InterPro" id="IPR048365">
    <property type="entry name" value="TNP-like_RNaseH_N"/>
</dbReference>
<gene>
    <name evidence="14" type="ORF">PLXY2_LOCUS14650</name>
</gene>